<name>C6H8S5_AJECH</name>
<gene>
    <name evidence="2" type="ORF">HCDG_02606</name>
</gene>
<dbReference type="Proteomes" id="UP000002624">
    <property type="component" value="Unassembled WGS sequence"/>
</dbReference>
<evidence type="ECO:0000313" key="2">
    <source>
        <dbReference type="EMBL" id="EER42708.1"/>
    </source>
</evidence>
<organism evidence="2 3">
    <name type="scientific">Ajellomyces capsulatus (strain H143)</name>
    <name type="common">Darling's disease fungus</name>
    <name type="synonym">Histoplasma capsulatum</name>
    <dbReference type="NCBI Taxonomy" id="544712"/>
    <lineage>
        <taxon>Eukaryota</taxon>
        <taxon>Fungi</taxon>
        <taxon>Dikarya</taxon>
        <taxon>Ascomycota</taxon>
        <taxon>Pezizomycotina</taxon>
        <taxon>Eurotiomycetes</taxon>
        <taxon>Eurotiomycetidae</taxon>
        <taxon>Onygenales</taxon>
        <taxon>Ajellomycetaceae</taxon>
        <taxon>Histoplasma</taxon>
    </lineage>
</organism>
<evidence type="ECO:0000256" key="1">
    <source>
        <dbReference type="SAM" id="MobiDB-lite"/>
    </source>
</evidence>
<reference evidence="3" key="1">
    <citation type="submission" date="2009-05" db="EMBL/GenBank/DDBJ databases">
        <title>The genome sequence of Ajellomyces capsulatus strain H143.</title>
        <authorList>
            <person name="Champion M."/>
            <person name="Cuomo C.A."/>
            <person name="Ma L.-J."/>
            <person name="Henn M.R."/>
            <person name="Sil A."/>
            <person name="Goldman B."/>
            <person name="Young S.K."/>
            <person name="Kodira C.D."/>
            <person name="Zeng Q."/>
            <person name="Koehrsen M."/>
            <person name="Alvarado L."/>
            <person name="Berlin A.M."/>
            <person name="Borenstein D."/>
            <person name="Chen Z."/>
            <person name="Engels R."/>
            <person name="Freedman E."/>
            <person name="Gellesch M."/>
            <person name="Goldberg J."/>
            <person name="Griggs A."/>
            <person name="Gujja S."/>
            <person name="Heiman D.I."/>
            <person name="Hepburn T.A."/>
            <person name="Howarth C."/>
            <person name="Jen D."/>
            <person name="Larson L."/>
            <person name="Lewis B."/>
            <person name="Mehta T."/>
            <person name="Park D."/>
            <person name="Pearson M."/>
            <person name="Roberts A."/>
            <person name="Saif S."/>
            <person name="Shea T.D."/>
            <person name="Shenoy N."/>
            <person name="Sisk P."/>
            <person name="Stolte C."/>
            <person name="Sykes S."/>
            <person name="Walk T."/>
            <person name="White J."/>
            <person name="Yandava C."/>
            <person name="Klein B."/>
            <person name="McEwen J.G."/>
            <person name="Puccia R."/>
            <person name="Goldman G.H."/>
            <person name="Felipe M.S."/>
            <person name="Nino-Vega G."/>
            <person name="San-Blas G."/>
            <person name="Taylor J.W."/>
            <person name="Mendoza L."/>
            <person name="Galagan J.E."/>
            <person name="Nusbaum C."/>
            <person name="Birren B.W."/>
        </authorList>
    </citation>
    <scope>NUCLEOTIDE SEQUENCE [LARGE SCALE GENOMIC DNA]</scope>
    <source>
        <strain evidence="3">H143</strain>
    </source>
</reference>
<proteinExistence type="predicted"/>
<protein>
    <submittedName>
        <fullName evidence="2">Uncharacterized protein</fullName>
    </submittedName>
</protein>
<dbReference type="STRING" id="544712.C6H8S5"/>
<accession>C6H8S5</accession>
<dbReference type="EMBL" id="GG692421">
    <property type="protein sequence ID" value="EER42708.1"/>
    <property type="molecule type" value="Genomic_DNA"/>
</dbReference>
<sequence length="145" mass="15861">MTIAMPLIKELAALACLAAPITASYAFCICKDLIAMTGFSIVGTGEVSSYWLHFFPAELARVVMERTSASREDVEAIGKLIREYGYATYGIPVCEEDLRAGDGTCRDRTRGTGSMVRRGNGQFLVGLDPDVPPTEQQQPLRRRAL</sequence>
<dbReference type="VEuPathDB" id="FungiDB:HCDG_02606"/>
<evidence type="ECO:0000313" key="3">
    <source>
        <dbReference type="Proteomes" id="UP000002624"/>
    </source>
</evidence>
<feature type="region of interest" description="Disordered" evidence="1">
    <location>
        <begin position="126"/>
        <end position="145"/>
    </location>
</feature>
<dbReference type="AlphaFoldDB" id="C6H8S5"/>
<dbReference type="HOGENOM" id="CLU_1786364_0_0_1"/>